<dbReference type="PANTHER" id="PTHR46797">
    <property type="entry name" value="HTH-TYPE TRANSCRIPTIONAL REGULATOR"/>
    <property type="match status" value="1"/>
</dbReference>
<dbReference type="InterPro" id="IPR011051">
    <property type="entry name" value="RmlC_Cupin_sf"/>
</dbReference>
<dbReference type="InterPro" id="IPR013096">
    <property type="entry name" value="Cupin_2"/>
</dbReference>
<organism evidence="5 6">
    <name type="scientific">Thermodesulfobium acidiphilum</name>
    <dbReference type="NCBI Taxonomy" id="1794699"/>
    <lineage>
        <taxon>Bacteria</taxon>
        <taxon>Pseudomonadati</taxon>
        <taxon>Thermodesulfobiota</taxon>
        <taxon>Thermodesulfobiia</taxon>
        <taxon>Thermodesulfobiales</taxon>
        <taxon>Thermodesulfobiaceae</taxon>
        <taxon>Thermodesulfobium</taxon>
    </lineage>
</organism>
<dbReference type="PROSITE" id="PS50943">
    <property type="entry name" value="HTH_CROC1"/>
    <property type="match status" value="1"/>
</dbReference>
<dbReference type="InterPro" id="IPR010982">
    <property type="entry name" value="Lambda_DNA-bd_dom_sf"/>
</dbReference>
<dbReference type="EMBL" id="CP020921">
    <property type="protein sequence ID" value="AWB10285.1"/>
    <property type="molecule type" value="Genomic_DNA"/>
</dbReference>
<dbReference type="PANTHER" id="PTHR46797:SF23">
    <property type="entry name" value="HTH-TYPE TRANSCRIPTIONAL REGULATOR SUTR"/>
    <property type="match status" value="1"/>
</dbReference>
<proteinExistence type="predicted"/>
<dbReference type="SUPFAM" id="SSF47413">
    <property type="entry name" value="lambda repressor-like DNA-binding domains"/>
    <property type="match status" value="1"/>
</dbReference>
<keyword evidence="1" id="KW-0805">Transcription regulation</keyword>
<evidence type="ECO:0000313" key="5">
    <source>
        <dbReference type="EMBL" id="AWB10285.1"/>
    </source>
</evidence>
<dbReference type="Proteomes" id="UP000244792">
    <property type="component" value="Chromosome"/>
</dbReference>
<dbReference type="RefSeq" id="WP_108309098.1">
    <property type="nucleotide sequence ID" value="NZ_CP020921.1"/>
</dbReference>
<gene>
    <name evidence="5" type="ORF">TDSAC_0931</name>
</gene>
<dbReference type="GO" id="GO:0003700">
    <property type="term" value="F:DNA-binding transcription factor activity"/>
    <property type="evidence" value="ECO:0007669"/>
    <property type="project" value="TreeGrafter"/>
</dbReference>
<dbReference type="CDD" id="cd02209">
    <property type="entry name" value="cupin_XRE_C"/>
    <property type="match status" value="1"/>
</dbReference>
<name>A0A2R4W0I9_THEAF</name>
<dbReference type="OrthoDB" id="9781521at2"/>
<evidence type="ECO:0000313" key="6">
    <source>
        <dbReference type="Proteomes" id="UP000244792"/>
    </source>
</evidence>
<keyword evidence="6" id="KW-1185">Reference proteome</keyword>
<dbReference type="InterPro" id="IPR001387">
    <property type="entry name" value="Cro/C1-type_HTH"/>
</dbReference>
<evidence type="ECO:0000259" key="4">
    <source>
        <dbReference type="PROSITE" id="PS50943"/>
    </source>
</evidence>
<dbReference type="SUPFAM" id="SSF51182">
    <property type="entry name" value="RmlC-like cupins"/>
    <property type="match status" value="1"/>
</dbReference>
<evidence type="ECO:0000256" key="3">
    <source>
        <dbReference type="ARBA" id="ARBA00023163"/>
    </source>
</evidence>
<dbReference type="SMART" id="SM00530">
    <property type="entry name" value="HTH_XRE"/>
    <property type="match status" value="1"/>
</dbReference>
<protein>
    <submittedName>
        <fullName evidence="5">Transcriptional regulator, XRE family with cupin sensor</fullName>
    </submittedName>
</protein>
<feature type="domain" description="HTH cro/C1-type" evidence="4">
    <location>
        <begin position="12"/>
        <end position="66"/>
    </location>
</feature>
<evidence type="ECO:0000256" key="2">
    <source>
        <dbReference type="ARBA" id="ARBA00023125"/>
    </source>
</evidence>
<dbReference type="InterPro" id="IPR050807">
    <property type="entry name" value="TransReg_Diox_bact_type"/>
</dbReference>
<dbReference type="GO" id="GO:0005829">
    <property type="term" value="C:cytosol"/>
    <property type="evidence" value="ECO:0007669"/>
    <property type="project" value="TreeGrafter"/>
</dbReference>
<evidence type="ECO:0000256" key="1">
    <source>
        <dbReference type="ARBA" id="ARBA00023015"/>
    </source>
</evidence>
<dbReference type="InterPro" id="IPR014710">
    <property type="entry name" value="RmlC-like_jellyroll"/>
</dbReference>
<keyword evidence="3" id="KW-0804">Transcription</keyword>
<accession>A0A2R4W0I9</accession>
<dbReference type="GO" id="GO:0003677">
    <property type="term" value="F:DNA binding"/>
    <property type="evidence" value="ECO:0007669"/>
    <property type="project" value="UniProtKB-KW"/>
</dbReference>
<reference evidence="5 6" key="1">
    <citation type="submission" date="2017-04" db="EMBL/GenBank/DDBJ databases">
        <title>Genomic insights into metabolism of Thermodesulfobium acidiphilum.</title>
        <authorList>
            <person name="Toshchakov S.V."/>
            <person name="Frolov E.N."/>
            <person name="Kublanov I.V."/>
            <person name="Samarov N.I."/>
            <person name="Novikov A."/>
            <person name="Lebedinsky A.V."/>
            <person name="Bonch-Osmolovskaya E.A."/>
            <person name="Chernyh N.A."/>
        </authorList>
    </citation>
    <scope>NUCLEOTIDE SEQUENCE [LARGE SCALE GENOMIC DNA]</scope>
    <source>
        <strain evidence="5 6">3127-1</strain>
    </source>
</reference>
<dbReference type="Pfam" id="PF07883">
    <property type="entry name" value="Cupin_2"/>
    <property type="match status" value="1"/>
</dbReference>
<dbReference type="KEGG" id="taci:TDSAC_0931"/>
<dbReference type="AlphaFoldDB" id="A0A2R4W0I9"/>
<dbReference type="Pfam" id="PF01381">
    <property type="entry name" value="HTH_3"/>
    <property type="match status" value="1"/>
</dbReference>
<keyword evidence="2" id="KW-0238">DNA-binding</keyword>
<dbReference type="Gene3D" id="2.60.120.10">
    <property type="entry name" value="Jelly Rolls"/>
    <property type="match status" value="1"/>
</dbReference>
<dbReference type="Gene3D" id="1.10.260.40">
    <property type="entry name" value="lambda repressor-like DNA-binding domains"/>
    <property type="match status" value="1"/>
</dbReference>
<sequence>MDDLNFIIANNLKKIREKRKLSLDKLSEITGVSKSLLSQIERAESNPTVTTLKKITTGLKISFTALLESPKPNVDVVRFNNITPIIEDGGKYRVYPIFPFDENRRFEIYIVELDKDSSIRAIAHPDRTQEFITVFEGELKVSLGEEELIISKGDSIRFFADKPHIYSNIYYSITRLSMILYYPI</sequence>
<dbReference type="CDD" id="cd00093">
    <property type="entry name" value="HTH_XRE"/>
    <property type="match status" value="1"/>
</dbReference>